<dbReference type="InterPro" id="IPR052567">
    <property type="entry name" value="OP_Dioxygenase"/>
</dbReference>
<sequence length="188" mass="20032">MRLAPLPHLDALEALLLEAGHDLYSGEAVSQLEHALQAAYAAEQEGASAALITAALLHDIGHLHSQQQASDLAAGIDDHHEALAVQLLHDLFDHNVLQPIALHVAAKRYLAAAEPGYLDNLSPASTCSLTLQGGPMSEEEAARFRLRPNAAQAIALRRFDELAKVPGLPTPPLSHYLTIAVTVMKACP</sequence>
<evidence type="ECO:0000313" key="3">
    <source>
        <dbReference type="Proteomes" id="UP000587991"/>
    </source>
</evidence>
<name>A0A847S8B7_9NEIS</name>
<organism evidence="2 3">
    <name type="scientific">Leeia aquatica</name>
    <dbReference type="NCBI Taxonomy" id="2725557"/>
    <lineage>
        <taxon>Bacteria</taxon>
        <taxon>Pseudomonadati</taxon>
        <taxon>Pseudomonadota</taxon>
        <taxon>Betaproteobacteria</taxon>
        <taxon>Neisseriales</taxon>
        <taxon>Leeiaceae</taxon>
        <taxon>Leeia</taxon>
    </lineage>
</organism>
<dbReference type="InterPro" id="IPR017670">
    <property type="entry name" value="Phosphonate_degrad-assoc"/>
</dbReference>
<evidence type="ECO:0000259" key="1">
    <source>
        <dbReference type="Pfam" id="PF01966"/>
    </source>
</evidence>
<keyword evidence="3" id="KW-1185">Reference proteome</keyword>
<dbReference type="InterPro" id="IPR006674">
    <property type="entry name" value="HD_domain"/>
</dbReference>
<reference evidence="2 3" key="1">
    <citation type="submission" date="2020-04" db="EMBL/GenBank/DDBJ databases">
        <title>Draft genome of Leeia sp. IMCC25680.</title>
        <authorList>
            <person name="Song J."/>
            <person name="Cho J.-C."/>
        </authorList>
    </citation>
    <scope>NUCLEOTIDE SEQUENCE [LARGE SCALE GENOMIC DNA]</scope>
    <source>
        <strain evidence="2 3">IMCC25680</strain>
    </source>
</reference>
<dbReference type="SUPFAM" id="SSF109604">
    <property type="entry name" value="HD-domain/PDEase-like"/>
    <property type="match status" value="1"/>
</dbReference>
<dbReference type="PANTHER" id="PTHR40202">
    <property type="match status" value="1"/>
</dbReference>
<dbReference type="Gene3D" id="1.10.3210.10">
    <property type="entry name" value="Hypothetical protein af1432"/>
    <property type="match status" value="1"/>
</dbReference>
<dbReference type="EMBL" id="JABAIM010000001">
    <property type="protein sequence ID" value="NLR75105.1"/>
    <property type="molecule type" value="Genomic_DNA"/>
</dbReference>
<gene>
    <name evidence="2" type="ORF">HF682_08030</name>
</gene>
<dbReference type="Pfam" id="PF01966">
    <property type="entry name" value="HD"/>
    <property type="match status" value="1"/>
</dbReference>
<protein>
    <submittedName>
        <fullName evidence="2">HD domain-containing protein</fullName>
    </submittedName>
</protein>
<comment type="caution">
    <text evidence="2">The sequence shown here is derived from an EMBL/GenBank/DDBJ whole genome shotgun (WGS) entry which is preliminary data.</text>
</comment>
<dbReference type="RefSeq" id="WP_168876658.1">
    <property type="nucleotide sequence ID" value="NZ_JABAIM010000001.1"/>
</dbReference>
<dbReference type="NCBIfam" id="TIGR03276">
    <property type="entry name" value="Phn-HD"/>
    <property type="match status" value="1"/>
</dbReference>
<dbReference type="AlphaFoldDB" id="A0A847S8B7"/>
<dbReference type="Proteomes" id="UP000587991">
    <property type="component" value="Unassembled WGS sequence"/>
</dbReference>
<dbReference type="PANTHER" id="PTHR40202:SF1">
    <property type="entry name" value="HD DOMAIN-CONTAINING PROTEIN"/>
    <property type="match status" value="1"/>
</dbReference>
<feature type="domain" description="HD" evidence="1">
    <location>
        <begin position="33"/>
        <end position="103"/>
    </location>
</feature>
<dbReference type="CDD" id="cd00077">
    <property type="entry name" value="HDc"/>
    <property type="match status" value="1"/>
</dbReference>
<proteinExistence type="predicted"/>
<dbReference type="InterPro" id="IPR003607">
    <property type="entry name" value="HD/PDEase_dom"/>
</dbReference>
<evidence type="ECO:0000313" key="2">
    <source>
        <dbReference type="EMBL" id="NLR75105.1"/>
    </source>
</evidence>
<accession>A0A847S8B7</accession>